<dbReference type="InterPro" id="IPR037294">
    <property type="entry name" value="ABC_BtuC-like"/>
</dbReference>
<name>A0A1I0TSX9_9NOCA</name>
<dbReference type="Pfam" id="PF00950">
    <property type="entry name" value="ABC-3"/>
    <property type="match status" value="1"/>
</dbReference>
<feature type="transmembrane region" description="Helical" evidence="7">
    <location>
        <begin position="136"/>
        <end position="165"/>
    </location>
</feature>
<keyword evidence="4 7" id="KW-1133">Transmembrane helix</keyword>
<dbReference type="GO" id="GO:0055085">
    <property type="term" value="P:transmembrane transport"/>
    <property type="evidence" value="ECO:0007669"/>
    <property type="project" value="InterPro"/>
</dbReference>
<proteinExistence type="inferred from homology"/>
<feature type="transmembrane region" description="Helical" evidence="7">
    <location>
        <begin position="69"/>
        <end position="93"/>
    </location>
</feature>
<organism evidence="8 9">
    <name type="scientific">Rhodococcoides kroppenstedtii</name>
    <dbReference type="NCBI Taxonomy" id="293050"/>
    <lineage>
        <taxon>Bacteria</taxon>
        <taxon>Bacillati</taxon>
        <taxon>Actinomycetota</taxon>
        <taxon>Actinomycetes</taxon>
        <taxon>Mycobacteriales</taxon>
        <taxon>Nocardiaceae</taxon>
        <taxon>Rhodococcoides</taxon>
    </lineage>
</organism>
<comment type="similarity">
    <text evidence="2 6">Belongs to the ABC-3 integral membrane protein family.</text>
</comment>
<evidence type="ECO:0000256" key="1">
    <source>
        <dbReference type="ARBA" id="ARBA00004141"/>
    </source>
</evidence>
<dbReference type="EMBL" id="FOJN01000009">
    <property type="protein sequence ID" value="SFA54797.1"/>
    <property type="molecule type" value="Genomic_DNA"/>
</dbReference>
<feature type="transmembrane region" description="Helical" evidence="7">
    <location>
        <begin position="105"/>
        <end position="124"/>
    </location>
</feature>
<dbReference type="Gene3D" id="1.10.3470.10">
    <property type="entry name" value="ABC transporter involved in vitamin B12 uptake, BtuC"/>
    <property type="match status" value="1"/>
</dbReference>
<evidence type="ECO:0000256" key="2">
    <source>
        <dbReference type="ARBA" id="ARBA00008034"/>
    </source>
</evidence>
<accession>A0A1I0TSX9</accession>
<feature type="transmembrane region" description="Helical" evidence="7">
    <location>
        <begin position="29"/>
        <end position="48"/>
    </location>
</feature>
<dbReference type="InterPro" id="IPR001626">
    <property type="entry name" value="ABC_TroCD"/>
</dbReference>
<dbReference type="Proteomes" id="UP000182054">
    <property type="component" value="Unassembled WGS sequence"/>
</dbReference>
<reference evidence="8 9" key="1">
    <citation type="submission" date="2016-10" db="EMBL/GenBank/DDBJ databases">
        <authorList>
            <person name="de Groot N.N."/>
        </authorList>
    </citation>
    <scope>NUCLEOTIDE SEQUENCE [LARGE SCALE GENOMIC DNA]</scope>
    <source>
        <strain evidence="8 9">DSM 44908</strain>
    </source>
</reference>
<dbReference type="SUPFAM" id="SSF81345">
    <property type="entry name" value="ABC transporter involved in vitamin B12 uptake, BtuC"/>
    <property type="match status" value="1"/>
</dbReference>
<dbReference type="RefSeq" id="WP_068361296.1">
    <property type="nucleotide sequence ID" value="NZ_CP135915.1"/>
</dbReference>
<sequence>MDKVLDALSKAFDFGTTADLLTYDFVQQALIAAAVLGVLAGVLGPLIVSRQWSFAVHGSSELSLTGASAALLAGLAVGVGAILGSVIAAVLFALLGRRARERDSVIGVIMSFGLGLSVLFLWAYPGRTGTSFSLLVGQIVGVGSTGLGLLLGVAVVVLLVLLVVYRPLLFASTDPEGAEARGVPMRALSIVFAVLVGVACALGVQIVGALLVLSLLITPAAAASRVTANPVTATVLSVVFAEVAAVGGILLSLAPGVPVSTFVTTISFVIYLVCRAVGRRTPARVPAAA</sequence>
<evidence type="ECO:0000313" key="8">
    <source>
        <dbReference type="EMBL" id="SFA54797.1"/>
    </source>
</evidence>
<evidence type="ECO:0000256" key="5">
    <source>
        <dbReference type="ARBA" id="ARBA00023136"/>
    </source>
</evidence>
<keyword evidence="3 6" id="KW-0812">Transmembrane</keyword>
<evidence type="ECO:0000256" key="3">
    <source>
        <dbReference type="ARBA" id="ARBA00022692"/>
    </source>
</evidence>
<dbReference type="GO" id="GO:0043190">
    <property type="term" value="C:ATP-binding cassette (ABC) transporter complex"/>
    <property type="evidence" value="ECO:0007669"/>
    <property type="project" value="InterPro"/>
</dbReference>
<evidence type="ECO:0000256" key="7">
    <source>
        <dbReference type="SAM" id="Phobius"/>
    </source>
</evidence>
<protein>
    <submittedName>
        <fullName evidence="8">Zinc/manganese transport system permease protein</fullName>
    </submittedName>
</protein>
<evidence type="ECO:0000256" key="6">
    <source>
        <dbReference type="RuleBase" id="RU003943"/>
    </source>
</evidence>
<dbReference type="OrthoDB" id="2375762at2"/>
<comment type="subcellular location">
    <subcellularLocation>
        <location evidence="6">Cell membrane</location>
        <topology evidence="6">Multi-pass membrane protein</topology>
    </subcellularLocation>
    <subcellularLocation>
        <location evidence="1">Membrane</location>
        <topology evidence="1">Multi-pass membrane protein</topology>
    </subcellularLocation>
</comment>
<evidence type="ECO:0000256" key="4">
    <source>
        <dbReference type="ARBA" id="ARBA00022989"/>
    </source>
</evidence>
<keyword evidence="6" id="KW-0813">Transport</keyword>
<feature type="transmembrane region" description="Helical" evidence="7">
    <location>
        <begin position="185"/>
        <end position="218"/>
    </location>
</feature>
<keyword evidence="5 7" id="KW-0472">Membrane</keyword>
<dbReference type="AlphaFoldDB" id="A0A1I0TSX9"/>
<feature type="transmembrane region" description="Helical" evidence="7">
    <location>
        <begin position="257"/>
        <end position="274"/>
    </location>
</feature>
<dbReference type="GeneID" id="85486362"/>
<gene>
    <name evidence="8" type="ORF">SAMN05444374_109101</name>
</gene>
<dbReference type="PANTHER" id="PTHR30477:SF0">
    <property type="entry name" value="METAL TRANSPORT SYSTEM MEMBRANE PROTEIN TM_0125-RELATED"/>
    <property type="match status" value="1"/>
</dbReference>
<evidence type="ECO:0000313" key="9">
    <source>
        <dbReference type="Proteomes" id="UP000182054"/>
    </source>
</evidence>
<dbReference type="PANTHER" id="PTHR30477">
    <property type="entry name" value="ABC-TRANSPORTER METAL-BINDING PROTEIN"/>
    <property type="match status" value="1"/>
</dbReference>